<dbReference type="Proteomes" id="UP000011680">
    <property type="component" value="Unassembled WGS sequence"/>
</dbReference>
<reference evidence="1 2" key="1">
    <citation type="journal article" date="2014" name="PLoS Genet.">
        <title>Phylogenetically driven sequencing of extremely halophilic archaea reveals strategies for static and dynamic osmo-response.</title>
        <authorList>
            <person name="Becker E.A."/>
            <person name="Seitzer P.M."/>
            <person name="Tritt A."/>
            <person name="Larsen D."/>
            <person name="Krusor M."/>
            <person name="Yao A.I."/>
            <person name="Wu D."/>
            <person name="Madern D."/>
            <person name="Eisen J.A."/>
            <person name="Darling A.E."/>
            <person name="Facciotti M.T."/>
        </authorList>
    </citation>
    <scope>NUCLEOTIDE SEQUENCE [LARGE SCALE GENOMIC DNA]</scope>
    <source>
        <strain evidence="1 2">JCM 13552</strain>
    </source>
</reference>
<protein>
    <recommendedName>
        <fullName evidence="3">Small CPxCG-related zinc finger protein</fullName>
    </recommendedName>
</protein>
<gene>
    <name evidence="1" type="ORF">C451_13224</name>
</gene>
<comment type="caution">
    <text evidence="1">The sequence shown here is derived from an EMBL/GenBank/DDBJ whole genome shotgun (WGS) entry which is preliminary data.</text>
</comment>
<keyword evidence="2" id="KW-1185">Reference proteome</keyword>
<evidence type="ECO:0000313" key="2">
    <source>
        <dbReference type="Proteomes" id="UP000011680"/>
    </source>
</evidence>
<accession>M0N1Y0</accession>
<name>M0N1Y0_9EURY</name>
<dbReference type="AlphaFoldDB" id="M0N1Y0"/>
<proteinExistence type="predicted"/>
<sequence length="49" mass="5344">MSQTPTTSDVTCPECGSNNVQIADSTADADESHYECLDCEHEFETSKSE</sequence>
<evidence type="ECO:0008006" key="3">
    <source>
        <dbReference type="Google" id="ProtNLM"/>
    </source>
</evidence>
<dbReference type="EMBL" id="AOMF01000162">
    <property type="protein sequence ID" value="EMA51957.1"/>
    <property type="molecule type" value="Genomic_DNA"/>
</dbReference>
<organism evidence="1 2">
    <name type="scientific">Halococcus thailandensis JCM 13552</name>
    <dbReference type="NCBI Taxonomy" id="1227457"/>
    <lineage>
        <taxon>Archaea</taxon>
        <taxon>Methanobacteriati</taxon>
        <taxon>Methanobacteriota</taxon>
        <taxon>Stenosarchaea group</taxon>
        <taxon>Halobacteria</taxon>
        <taxon>Halobacteriales</taxon>
        <taxon>Halococcaceae</taxon>
        <taxon>Halococcus</taxon>
    </lineage>
</organism>
<dbReference type="Gene3D" id="2.20.25.10">
    <property type="match status" value="1"/>
</dbReference>
<evidence type="ECO:0000313" key="1">
    <source>
        <dbReference type="EMBL" id="EMA51957.1"/>
    </source>
</evidence>
<dbReference type="GeneID" id="73967535"/>
<dbReference type="OrthoDB" id="211217at2157"/>
<dbReference type="SUPFAM" id="SSF57783">
    <property type="entry name" value="Zinc beta-ribbon"/>
    <property type="match status" value="1"/>
</dbReference>
<dbReference type="PATRIC" id="fig|1227457.3.peg.2517"/>
<dbReference type="RefSeq" id="WP_007741190.1">
    <property type="nucleotide sequence ID" value="NZ_AOMF01000162.1"/>
</dbReference>